<dbReference type="OrthoDB" id="9808602at2"/>
<keyword evidence="2" id="KW-0812">Transmembrane</keyword>
<protein>
    <submittedName>
        <fullName evidence="4">Sugar transferase</fullName>
    </submittedName>
</protein>
<organism evidence="4 5">
    <name type="scientific">Paenibacillus anaericanus</name>
    <dbReference type="NCBI Taxonomy" id="170367"/>
    <lineage>
        <taxon>Bacteria</taxon>
        <taxon>Bacillati</taxon>
        <taxon>Bacillota</taxon>
        <taxon>Bacilli</taxon>
        <taxon>Bacillales</taxon>
        <taxon>Paenibacillaceae</taxon>
        <taxon>Paenibacillus</taxon>
    </lineage>
</organism>
<keyword evidence="2" id="KW-1133">Transmembrane helix</keyword>
<reference evidence="4 5" key="1">
    <citation type="submission" date="2018-12" db="EMBL/GenBank/DDBJ databases">
        <authorList>
            <person name="Sun L."/>
            <person name="Chen Z."/>
        </authorList>
    </citation>
    <scope>NUCLEOTIDE SEQUENCE [LARGE SCALE GENOMIC DNA]</scope>
    <source>
        <strain evidence="4 5">DSM 15890</strain>
    </source>
</reference>
<dbReference type="PANTHER" id="PTHR30576">
    <property type="entry name" value="COLANIC BIOSYNTHESIS UDP-GLUCOSE LIPID CARRIER TRANSFERASE"/>
    <property type="match status" value="1"/>
</dbReference>
<comment type="similarity">
    <text evidence="1">Belongs to the bacterial sugar transferase family.</text>
</comment>
<accession>A0A433XZB2</accession>
<dbReference type="Proteomes" id="UP000279446">
    <property type="component" value="Unassembled WGS sequence"/>
</dbReference>
<keyword evidence="4" id="KW-0808">Transferase</keyword>
<dbReference type="InterPro" id="IPR003362">
    <property type="entry name" value="Bact_transf"/>
</dbReference>
<keyword evidence="2" id="KW-0472">Membrane</keyword>
<dbReference type="AlphaFoldDB" id="A0A433XZB2"/>
<dbReference type="Pfam" id="PF02397">
    <property type="entry name" value="Bac_transf"/>
    <property type="match status" value="1"/>
</dbReference>
<name>A0A433XZB2_9BACL</name>
<sequence>MTPSPYRDEAVIGFSDYYLMTSFKQESLTIYSVLKRAIDIIGSLAGLILLSPLFIFIGILIKIEDPSGPIFFYQTRVGKNERLFRMYKLRSMYTNAEDKLKDLLDKNEISGAMFKMRDDPRVTKVGRLIRKTSIDELPQLINVLRGEMSLVGPRPPLTREVAEYTNYEKKRLSVTPGCTGLWQVSGRNNLSFKEMVELDITYISKRCIWFDIKIIFRTMKAMLGSQDAF</sequence>
<comment type="caution">
    <text evidence="4">The sequence shown here is derived from an EMBL/GenBank/DDBJ whole genome shotgun (WGS) entry which is preliminary data.</text>
</comment>
<evidence type="ECO:0000256" key="2">
    <source>
        <dbReference type="SAM" id="Phobius"/>
    </source>
</evidence>
<keyword evidence="5" id="KW-1185">Reference proteome</keyword>
<dbReference type="PANTHER" id="PTHR30576:SF10">
    <property type="entry name" value="SLL5057 PROTEIN"/>
    <property type="match status" value="1"/>
</dbReference>
<evidence type="ECO:0000259" key="3">
    <source>
        <dbReference type="Pfam" id="PF02397"/>
    </source>
</evidence>
<dbReference type="GO" id="GO:0016780">
    <property type="term" value="F:phosphotransferase activity, for other substituted phosphate groups"/>
    <property type="evidence" value="ECO:0007669"/>
    <property type="project" value="TreeGrafter"/>
</dbReference>
<evidence type="ECO:0000313" key="4">
    <source>
        <dbReference type="EMBL" id="RUT40511.1"/>
    </source>
</evidence>
<evidence type="ECO:0000256" key="1">
    <source>
        <dbReference type="ARBA" id="ARBA00006464"/>
    </source>
</evidence>
<evidence type="ECO:0000313" key="5">
    <source>
        <dbReference type="Proteomes" id="UP000279446"/>
    </source>
</evidence>
<proteinExistence type="inferred from homology"/>
<dbReference type="EMBL" id="RZNY01000035">
    <property type="protein sequence ID" value="RUT40511.1"/>
    <property type="molecule type" value="Genomic_DNA"/>
</dbReference>
<feature type="domain" description="Bacterial sugar transferase" evidence="3">
    <location>
        <begin position="35"/>
        <end position="223"/>
    </location>
</feature>
<dbReference type="RefSeq" id="WP_127194732.1">
    <property type="nucleotide sequence ID" value="NZ_RZNY01000035.1"/>
</dbReference>
<feature type="transmembrane region" description="Helical" evidence="2">
    <location>
        <begin position="40"/>
        <end position="61"/>
    </location>
</feature>
<gene>
    <name evidence="4" type="ORF">EJP82_24745</name>
</gene>